<feature type="compositionally biased region" description="Polar residues" evidence="2">
    <location>
        <begin position="372"/>
        <end position="381"/>
    </location>
</feature>
<dbReference type="GO" id="GO:0003676">
    <property type="term" value="F:nucleic acid binding"/>
    <property type="evidence" value="ECO:0007669"/>
    <property type="project" value="InterPro"/>
</dbReference>
<dbReference type="PROSITE" id="PS50158">
    <property type="entry name" value="ZF_CCHC"/>
    <property type="match status" value="1"/>
</dbReference>
<evidence type="ECO:0000313" key="4">
    <source>
        <dbReference type="EMBL" id="KAK4521700.1"/>
    </source>
</evidence>
<reference evidence="4 5" key="1">
    <citation type="submission" date="2022-11" db="EMBL/GenBank/DDBJ databases">
        <title>Mucor velutinosus strain NIH1002 WGS.</title>
        <authorList>
            <person name="Subramanian P."/>
            <person name="Mullikin J.C."/>
            <person name="Segre J.A."/>
            <person name="Zelazny A.M."/>
        </authorList>
    </citation>
    <scope>NUCLEOTIDE SEQUENCE [LARGE SCALE GENOMIC DNA]</scope>
    <source>
        <strain evidence="4 5">NIH1002</strain>
    </source>
</reference>
<feature type="region of interest" description="Disordered" evidence="2">
    <location>
        <begin position="318"/>
        <end position="408"/>
    </location>
</feature>
<evidence type="ECO:0000256" key="2">
    <source>
        <dbReference type="SAM" id="MobiDB-lite"/>
    </source>
</evidence>
<dbReference type="GeneID" id="89947920"/>
<dbReference type="InterPro" id="IPR036875">
    <property type="entry name" value="Znf_CCHC_sf"/>
</dbReference>
<dbReference type="EMBL" id="JASEJX010000001">
    <property type="protein sequence ID" value="KAK4521700.1"/>
    <property type="molecule type" value="Genomic_DNA"/>
</dbReference>
<feature type="compositionally biased region" description="Polar residues" evidence="2">
    <location>
        <begin position="341"/>
        <end position="352"/>
    </location>
</feature>
<comment type="caution">
    <text evidence="4">The sequence shown here is derived from an EMBL/GenBank/DDBJ whole genome shotgun (WGS) entry which is preliminary data.</text>
</comment>
<feature type="compositionally biased region" description="Acidic residues" evidence="2">
    <location>
        <begin position="382"/>
        <end position="392"/>
    </location>
</feature>
<feature type="domain" description="CCHC-type" evidence="3">
    <location>
        <begin position="269"/>
        <end position="284"/>
    </location>
</feature>
<dbReference type="AlphaFoldDB" id="A0AAN7DTR4"/>
<keyword evidence="1" id="KW-0862">Zinc</keyword>
<feature type="region of interest" description="Disordered" evidence="2">
    <location>
        <begin position="1"/>
        <end position="21"/>
    </location>
</feature>
<keyword evidence="1" id="KW-0863">Zinc-finger</keyword>
<proteinExistence type="predicted"/>
<evidence type="ECO:0000259" key="3">
    <source>
        <dbReference type="PROSITE" id="PS50158"/>
    </source>
</evidence>
<dbReference type="InterPro" id="IPR001878">
    <property type="entry name" value="Znf_CCHC"/>
</dbReference>
<keyword evidence="1" id="KW-0479">Metal-binding</keyword>
<evidence type="ECO:0000256" key="1">
    <source>
        <dbReference type="PROSITE-ProRule" id="PRU00047"/>
    </source>
</evidence>
<accession>A0AAN7DTR4</accession>
<dbReference type="Gene3D" id="4.10.60.10">
    <property type="entry name" value="Zinc finger, CCHC-type"/>
    <property type="match status" value="1"/>
</dbReference>
<organism evidence="4 5">
    <name type="scientific">Mucor velutinosus</name>
    <dbReference type="NCBI Taxonomy" id="708070"/>
    <lineage>
        <taxon>Eukaryota</taxon>
        <taxon>Fungi</taxon>
        <taxon>Fungi incertae sedis</taxon>
        <taxon>Mucoromycota</taxon>
        <taxon>Mucoromycotina</taxon>
        <taxon>Mucoromycetes</taxon>
        <taxon>Mucorales</taxon>
        <taxon>Mucorineae</taxon>
        <taxon>Mucoraceae</taxon>
        <taxon>Mucor</taxon>
    </lineage>
</organism>
<dbReference type="RefSeq" id="XP_064688366.1">
    <property type="nucleotide sequence ID" value="XM_064823541.1"/>
</dbReference>
<evidence type="ECO:0000313" key="5">
    <source>
        <dbReference type="Proteomes" id="UP001304243"/>
    </source>
</evidence>
<keyword evidence="5" id="KW-1185">Reference proteome</keyword>
<gene>
    <name evidence="4" type="ORF">ATC70_004234</name>
</gene>
<dbReference type="Proteomes" id="UP001304243">
    <property type="component" value="Unassembled WGS sequence"/>
</dbReference>
<sequence>MTLSSKKQKPPGTPVPGQKGYAAAVKPRITTTSHSLIHGEVVPEHTGTPTASTTPPTNDKIKTRIWRDVRTDNGYFLDISKITNKSDQQHLQILNDQYQASNFLGIKFLGKATQRYIEVYPTNDIVDRFLTEGVLYESENPKIQLFPCKAVDGEGKLIQISLTDIPFLPQRQLLEALSKAIDVFGKILDLGLNYEQSIGWFMGTGYAIIQQLPNVEYPTLHHSITWQTATKADEFCHATFPDMGTWCRYCHEEGHTKFECSKALVRIICYNCDKAGHRQDTCSKPKKGSSDWEFKKARKIPVTTSSAEADKSKWAFSINKNSDDGKQQSQGQQQQRQEQQASIKSNDQTTKATPPIMKSGSLAERQAGSVDPTPTQESQSMSEDEDNDDDDYLPSAGELESELESEVE</sequence>
<dbReference type="SMART" id="SM00343">
    <property type="entry name" value="ZnF_C2HC"/>
    <property type="match status" value="2"/>
</dbReference>
<feature type="compositionally biased region" description="Low complexity" evidence="2">
    <location>
        <begin position="327"/>
        <end position="340"/>
    </location>
</feature>
<protein>
    <recommendedName>
        <fullName evidence="3">CCHC-type domain-containing protein</fullName>
    </recommendedName>
</protein>
<dbReference type="GO" id="GO:0008270">
    <property type="term" value="F:zinc ion binding"/>
    <property type="evidence" value="ECO:0007669"/>
    <property type="project" value="UniProtKB-KW"/>
</dbReference>
<dbReference type="SUPFAM" id="SSF57756">
    <property type="entry name" value="Retrovirus zinc finger-like domains"/>
    <property type="match status" value="1"/>
</dbReference>
<feature type="compositionally biased region" description="Acidic residues" evidence="2">
    <location>
        <begin position="399"/>
        <end position="408"/>
    </location>
</feature>
<name>A0AAN7DTR4_9FUNG</name>